<dbReference type="Pfam" id="PF02839">
    <property type="entry name" value="CBM_5_12"/>
    <property type="match status" value="1"/>
</dbReference>
<dbReference type="GO" id="GO:0030246">
    <property type="term" value="F:carbohydrate binding"/>
    <property type="evidence" value="ECO:0007669"/>
    <property type="project" value="InterPro"/>
</dbReference>
<proteinExistence type="inferred from homology"/>
<dbReference type="InterPro" id="IPR051560">
    <property type="entry name" value="MAM_domain-containing"/>
</dbReference>
<dbReference type="InterPro" id="IPR013783">
    <property type="entry name" value="Ig-like_fold"/>
</dbReference>
<dbReference type="Pfam" id="PF00041">
    <property type="entry name" value="fn3"/>
    <property type="match status" value="2"/>
</dbReference>
<dbReference type="InterPro" id="IPR013320">
    <property type="entry name" value="ConA-like_dom_sf"/>
</dbReference>
<dbReference type="NCBIfam" id="TIGR04183">
    <property type="entry name" value="Por_Secre_tail"/>
    <property type="match status" value="1"/>
</dbReference>
<dbReference type="GO" id="GO:0004252">
    <property type="term" value="F:serine-type endopeptidase activity"/>
    <property type="evidence" value="ECO:0007669"/>
    <property type="project" value="UniProtKB-UniRule"/>
</dbReference>
<dbReference type="GO" id="GO:0016020">
    <property type="term" value="C:membrane"/>
    <property type="evidence" value="ECO:0007669"/>
    <property type="project" value="InterPro"/>
</dbReference>
<dbReference type="InterPro" id="IPR000209">
    <property type="entry name" value="Peptidase_S8/S53_dom"/>
</dbReference>
<reference evidence="9 10" key="1">
    <citation type="submission" date="2016-11" db="EMBL/GenBank/DDBJ databases">
        <title>Trade-off between light-utilization and light-protection in marine flavobacteria.</title>
        <authorList>
            <person name="Kumagai Y."/>
        </authorList>
    </citation>
    <scope>NUCLEOTIDE SEQUENCE [LARGE SCALE GENOMIC DNA]</scope>
    <source>
        <strain evidence="9 10">JCM 13191</strain>
    </source>
</reference>
<dbReference type="Pfam" id="PF00082">
    <property type="entry name" value="Peptidase_S8"/>
    <property type="match status" value="1"/>
</dbReference>
<dbReference type="PROSITE" id="PS51892">
    <property type="entry name" value="SUBTILASE"/>
    <property type="match status" value="1"/>
</dbReference>
<dbReference type="PROSITE" id="PS50060">
    <property type="entry name" value="MAM_2"/>
    <property type="match status" value="1"/>
</dbReference>
<dbReference type="InterPro" id="IPR045474">
    <property type="entry name" value="GEVED"/>
</dbReference>
<dbReference type="PANTHER" id="PTHR23282:SF101">
    <property type="entry name" value="MAM DOMAIN-CONTAINING PROTEIN"/>
    <property type="match status" value="1"/>
</dbReference>
<dbReference type="InterPro" id="IPR034058">
    <property type="entry name" value="TagA/B/C/D_pept_dom"/>
</dbReference>
<evidence type="ECO:0000313" key="9">
    <source>
        <dbReference type="EMBL" id="ARN79352.1"/>
    </source>
</evidence>
<evidence type="ECO:0000256" key="1">
    <source>
        <dbReference type="ARBA" id="ARBA00022670"/>
    </source>
</evidence>
<evidence type="ECO:0000256" key="6">
    <source>
        <dbReference type="SAM" id="MobiDB-lite"/>
    </source>
</evidence>
<name>A0A1W6MP66_9FLAO</name>
<dbReference type="CDD" id="cd12215">
    <property type="entry name" value="ChiC_BD"/>
    <property type="match status" value="1"/>
</dbReference>
<keyword evidence="4 5" id="KW-0720">Serine protease</keyword>
<comment type="similarity">
    <text evidence="5">Belongs to the peptidase S8 family.</text>
</comment>
<dbReference type="PROSITE" id="PS50853">
    <property type="entry name" value="FN3"/>
    <property type="match status" value="2"/>
</dbReference>
<dbReference type="SUPFAM" id="SSF52743">
    <property type="entry name" value="Subtilisin-like"/>
    <property type="match status" value="1"/>
</dbReference>
<dbReference type="CDD" id="cd06263">
    <property type="entry name" value="MAM"/>
    <property type="match status" value="1"/>
</dbReference>
<gene>
    <name evidence="9" type="ORF">BST97_03340</name>
</gene>
<feature type="region of interest" description="Disordered" evidence="6">
    <location>
        <begin position="719"/>
        <end position="738"/>
    </location>
</feature>
<evidence type="ECO:0000256" key="5">
    <source>
        <dbReference type="PROSITE-ProRule" id="PRU01240"/>
    </source>
</evidence>
<feature type="active site" description="Charge relay system" evidence="5">
    <location>
        <position position="152"/>
    </location>
</feature>
<dbReference type="InterPro" id="IPR000998">
    <property type="entry name" value="MAM_dom"/>
</dbReference>
<dbReference type="Gene3D" id="2.60.40.10">
    <property type="entry name" value="Immunoglobulins"/>
    <property type="match status" value="2"/>
</dbReference>
<dbReference type="SMART" id="SM00060">
    <property type="entry name" value="FN3"/>
    <property type="match status" value="2"/>
</dbReference>
<dbReference type="InterPro" id="IPR036116">
    <property type="entry name" value="FN3_sf"/>
</dbReference>
<dbReference type="SUPFAM" id="SSF49899">
    <property type="entry name" value="Concanavalin A-like lectins/glucanases"/>
    <property type="match status" value="1"/>
</dbReference>
<protein>
    <submittedName>
        <fullName evidence="9">Peptidase S8</fullName>
    </submittedName>
</protein>
<dbReference type="SUPFAM" id="SSF49785">
    <property type="entry name" value="Galactose-binding domain-like"/>
    <property type="match status" value="1"/>
</dbReference>
<dbReference type="Pfam" id="PF00629">
    <property type="entry name" value="MAM"/>
    <property type="match status" value="1"/>
</dbReference>
<dbReference type="CDD" id="cd00063">
    <property type="entry name" value="FN3"/>
    <property type="match status" value="2"/>
</dbReference>
<keyword evidence="3 5" id="KW-0378">Hydrolase</keyword>
<dbReference type="InterPro" id="IPR036852">
    <property type="entry name" value="Peptidase_S8/S53_dom_sf"/>
</dbReference>
<evidence type="ECO:0000313" key="10">
    <source>
        <dbReference type="Proteomes" id="UP000193431"/>
    </source>
</evidence>
<dbReference type="Pfam" id="PF20009">
    <property type="entry name" value="GEVED"/>
    <property type="match status" value="1"/>
</dbReference>
<evidence type="ECO:0000259" key="7">
    <source>
        <dbReference type="PROSITE" id="PS50060"/>
    </source>
</evidence>
<dbReference type="Gene3D" id="2.60.120.380">
    <property type="match status" value="1"/>
</dbReference>
<keyword evidence="10" id="KW-1185">Reference proteome</keyword>
<dbReference type="Pfam" id="PF18962">
    <property type="entry name" value="Por_Secre_tail"/>
    <property type="match status" value="1"/>
</dbReference>
<dbReference type="InterPro" id="IPR008979">
    <property type="entry name" value="Galactose-bd-like_sf"/>
</dbReference>
<dbReference type="PROSITE" id="PS00138">
    <property type="entry name" value="SUBTILASE_SER"/>
    <property type="match status" value="1"/>
</dbReference>
<evidence type="ECO:0000256" key="2">
    <source>
        <dbReference type="ARBA" id="ARBA00022729"/>
    </source>
</evidence>
<organism evidence="9 10">
    <name type="scientific">Nonlabens spongiae</name>
    <dbReference type="NCBI Taxonomy" id="331648"/>
    <lineage>
        <taxon>Bacteria</taxon>
        <taxon>Pseudomonadati</taxon>
        <taxon>Bacteroidota</taxon>
        <taxon>Flavobacteriia</taxon>
        <taxon>Flavobacteriales</taxon>
        <taxon>Flavobacteriaceae</taxon>
        <taxon>Nonlabens</taxon>
    </lineage>
</organism>
<dbReference type="GO" id="GO:0005975">
    <property type="term" value="P:carbohydrate metabolic process"/>
    <property type="evidence" value="ECO:0007669"/>
    <property type="project" value="InterPro"/>
</dbReference>
<dbReference type="GO" id="GO:0006508">
    <property type="term" value="P:proteolysis"/>
    <property type="evidence" value="ECO:0007669"/>
    <property type="project" value="UniProtKB-KW"/>
</dbReference>
<dbReference type="CDD" id="cd04842">
    <property type="entry name" value="Peptidases_S8_Kp43_protease"/>
    <property type="match status" value="1"/>
</dbReference>
<dbReference type="InterPro" id="IPR003610">
    <property type="entry name" value="CBM5/12"/>
</dbReference>
<evidence type="ECO:0000256" key="3">
    <source>
        <dbReference type="ARBA" id="ARBA00022801"/>
    </source>
</evidence>
<dbReference type="AlphaFoldDB" id="A0A1W6MP66"/>
<evidence type="ECO:0000259" key="8">
    <source>
        <dbReference type="PROSITE" id="PS50853"/>
    </source>
</evidence>
<dbReference type="SUPFAM" id="SSF49265">
    <property type="entry name" value="Fibronectin type III"/>
    <property type="match status" value="2"/>
</dbReference>
<accession>A0A1W6MP66</accession>
<feature type="compositionally biased region" description="Low complexity" evidence="6">
    <location>
        <begin position="903"/>
        <end position="916"/>
    </location>
</feature>
<dbReference type="GO" id="GO:0005576">
    <property type="term" value="C:extracellular region"/>
    <property type="evidence" value="ECO:0007669"/>
    <property type="project" value="InterPro"/>
</dbReference>
<keyword evidence="2" id="KW-0732">Signal</keyword>
<dbReference type="Gene3D" id="2.10.10.20">
    <property type="entry name" value="Carbohydrate-binding module superfamily 5/12"/>
    <property type="match status" value="1"/>
</dbReference>
<dbReference type="InterPro" id="IPR003961">
    <property type="entry name" value="FN3_dom"/>
</dbReference>
<feature type="domain" description="Fibronectin type-III" evidence="8">
    <location>
        <begin position="543"/>
        <end position="629"/>
    </location>
</feature>
<feature type="domain" description="Fibronectin type-III" evidence="8">
    <location>
        <begin position="781"/>
        <end position="866"/>
    </location>
</feature>
<dbReference type="InterPro" id="IPR023828">
    <property type="entry name" value="Peptidase_S8_Ser-AS"/>
</dbReference>
<keyword evidence="1 5" id="KW-0645">Protease</keyword>
<feature type="region of interest" description="Disordered" evidence="6">
    <location>
        <begin position="894"/>
        <end position="921"/>
    </location>
</feature>
<dbReference type="SMART" id="SM00137">
    <property type="entry name" value="MAM"/>
    <property type="match status" value="1"/>
</dbReference>
<feature type="active site" description="Charge relay system" evidence="5">
    <location>
        <position position="340"/>
    </location>
</feature>
<feature type="compositionally biased region" description="Polar residues" evidence="6">
    <location>
        <begin position="719"/>
        <end position="734"/>
    </location>
</feature>
<dbReference type="Gene3D" id="3.40.50.200">
    <property type="entry name" value="Peptidase S8/S53 domain"/>
    <property type="match status" value="1"/>
</dbReference>
<dbReference type="PANTHER" id="PTHR23282">
    <property type="entry name" value="APICAL ENDOSOMAL GLYCOPROTEIN PRECURSOR"/>
    <property type="match status" value="1"/>
</dbReference>
<dbReference type="Gene3D" id="2.60.120.200">
    <property type="match status" value="1"/>
</dbReference>
<sequence>MLIGISWTSMAQSPAEREVIVSRYDQSALQQVKSQIDKKIIQQRSEIEQYAKSNNIPLRKELKDGTLIELQYIDPVTGAPIYYATYNVAAARSTRTNFLHSNGGLGLNVEGQNMTAYVWDGGLARASHQEYDGPGGNNRFSVGDNSSTLNYHAAHVTGTIMAYGAVASAKGMAPQALAVGHDWNNDKSEATSQAANGMLLSNHSYGFRSDLVPDYYFGAYITESRDWDQIMYNAPYYLMVVAAGNDGNANSYNGSPLGGNSSYDKLTGHSTSKNNLVVANAQDATINSAGDLISVSINSSSSEGPTDDLRIKPDITGNGTGVYSTYESSDTAYNSITGTSMASPNVTGSLLLLQQHYNQLNGNYMRAASLKGLALHTADDAGVTGPDPVFGWGLMNTKRAAELISNDGVGSEISELTLTNGQTYEITVNSDGVNDLMASISWTDLPGTATTATNSNTARLVNDLDIRVIKAGTTYEPWRLTGVTTNGLGDNTRDPYERISVANASGTYTIRVTHKGSLSGGSQNYTLILSGVSQQVQNCVATVPTGLNVTGAGATEASLAWNAVTSASYVVRFRESGTSTWTTGTINGTTATLTGLQTLTDYEAQVRSVCSDGSQSNYSSSINFSTTNVAYCSSNGNNVNDEYIGRVQFNSIDQSSGAGSGGYTDYTGTSTNLSAGTSYTLTVTPTWTGTVYSEGYAAWIDWNQDGDFNDADEQVWSQGATSNTPVSGTVSVPNDATPGATRMRVSMKYNGTPTACESFDYGEVEDYTVVVGAGDSQAPSVPTGLNVSNVTQDTANVSWAASSDNVGVVEYEVTLNGNVLGAVQGTSANLTGLVANTSYSVRVAARDAANNTSALSQAANFTTLPEASSGCTATASLPYAQGWNSNLGNWSQDTNDDFDWTRRTGGTPSSNTGPSSANEGSHYVYMESSAPNNNVDTARLISPCIDLGTEAATLTFNYHMFGSSAMGSLRVDISSDGGTSWTQLWSRSGNQGNSWQAASIDLSGFVGTSVQIRLNGTTGTTWQGDMAVDNLSISTGSADPCAGVAPWSSSTSYSVGDRVTYNGSLYERAASSWVNLGPCGTTNSFAGEIDAVAPPLNVSLRLYPNPVTDGILNVEHSLGDKVSFEVLNLQGQLIHSGKLRSRMDVSDLSVGVYLLRVKAGDQIMTKRFIAR</sequence>
<dbReference type="InterPro" id="IPR026444">
    <property type="entry name" value="Secre_tail"/>
</dbReference>
<dbReference type="Proteomes" id="UP000193431">
    <property type="component" value="Chromosome"/>
</dbReference>
<dbReference type="GO" id="GO:0004553">
    <property type="term" value="F:hydrolase activity, hydrolyzing O-glycosyl compounds"/>
    <property type="evidence" value="ECO:0007669"/>
    <property type="project" value="InterPro"/>
</dbReference>
<feature type="domain" description="MAM" evidence="7">
    <location>
        <begin position="869"/>
        <end position="1043"/>
    </location>
</feature>
<evidence type="ECO:0000256" key="4">
    <source>
        <dbReference type="ARBA" id="ARBA00022825"/>
    </source>
</evidence>
<dbReference type="EMBL" id="CP019344">
    <property type="protein sequence ID" value="ARN79352.1"/>
    <property type="molecule type" value="Genomic_DNA"/>
</dbReference>
<dbReference type="STRING" id="331648.BST97_03340"/>
<feature type="active site" description="Charge relay system" evidence="5">
    <location>
        <position position="120"/>
    </location>
</feature>